<dbReference type="InterPro" id="IPR051945">
    <property type="entry name" value="RRM_MRD1_RNA_proc_ribogen"/>
</dbReference>
<keyword evidence="2" id="KW-0677">Repeat</keyword>
<dbReference type="GO" id="GO:0005730">
    <property type="term" value="C:nucleolus"/>
    <property type="evidence" value="ECO:0007669"/>
    <property type="project" value="TreeGrafter"/>
</dbReference>
<accession>A0A8H5M5U7</accession>
<evidence type="ECO:0000313" key="7">
    <source>
        <dbReference type="EMBL" id="KAF5381862.1"/>
    </source>
</evidence>
<dbReference type="InterPro" id="IPR012677">
    <property type="entry name" value="Nucleotide-bd_a/b_plait_sf"/>
</dbReference>
<evidence type="ECO:0000256" key="5">
    <source>
        <dbReference type="SAM" id="MobiDB-lite"/>
    </source>
</evidence>
<proteinExistence type="predicted"/>
<evidence type="ECO:0000256" key="2">
    <source>
        <dbReference type="ARBA" id="ARBA00022737"/>
    </source>
</evidence>
<protein>
    <recommendedName>
        <fullName evidence="6">RRM domain-containing protein</fullName>
    </recommendedName>
</protein>
<comment type="caution">
    <text evidence="7">The sequence shown here is derived from an EMBL/GenBank/DDBJ whole genome shotgun (WGS) entry which is preliminary data.</text>
</comment>
<reference evidence="7 8" key="1">
    <citation type="journal article" date="2020" name="ISME J.">
        <title>Uncovering the hidden diversity of litter-decomposition mechanisms in mushroom-forming fungi.</title>
        <authorList>
            <person name="Floudas D."/>
            <person name="Bentzer J."/>
            <person name="Ahren D."/>
            <person name="Johansson T."/>
            <person name="Persson P."/>
            <person name="Tunlid A."/>
        </authorList>
    </citation>
    <scope>NUCLEOTIDE SEQUENCE [LARGE SCALE GENOMIC DNA]</scope>
    <source>
        <strain evidence="7 8">CBS 406.79</strain>
    </source>
</reference>
<dbReference type="Gene3D" id="3.30.70.330">
    <property type="match status" value="2"/>
</dbReference>
<keyword evidence="4" id="KW-0539">Nucleus</keyword>
<evidence type="ECO:0000256" key="4">
    <source>
        <dbReference type="ARBA" id="ARBA00023242"/>
    </source>
</evidence>
<gene>
    <name evidence="7" type="ORF">D9757_008341</name>
</gene>
<dbReference type="PANTHER" id="PTHR48039:SF5">
    <property type="entry name" value="RNA-BINDING PROTEIN 28"/>
    <property type="match status" value="1"/>
</dbReference>
<feature type="region of interest" description="Disordered" evidence="5">
    <location>
        <begin position="89"/>
        <end position="135"/>
    </location>
</feature>
<feature type="region of interest" description="Disordered" evidence="5">
    <location>
        <begin position="14"/>
        <end position="41"/>
    </location>
</feature>
<feature type="region of interest" description="Disordered" evidence="5">
    <location>
        <begin position="198"/>
        <end position="233"/>
    </location>
</feature>
<feature type="region of interest" description="Disordered" evidence="5">
    <location>
        <begin position="145"/>
        <end position="164"/>
    </location>
</feature>
<evidence type="ECO:0000256" key="1">
    <source>
        <dbReference type="ARBA" id="ARBA00004123"/>
    </source>
</evidence>
<feature type="compositionally biased region" description="Polar residues" evidence="5">
    <location>
        <begin position="151"/>
        <end position="162"/>
    </location>
</feature>
<name>A0A8H5M5U7_9AGAR</name>
<evidence type="ECO:0000313" key="8">
    <source>
        <dbReference type="Proteomes" id="UP000518752"/>
    </source>
</evidence>
<dbReference type="OrthoDB" id="439639at2759"/>
<dbReference type="Pfam" id="PF00076">
    <property type="entry name" value="RRM_1"/>
    <property type="match status" value="1"/>
</dbReference>
<dbReference type="EMBL" id="JAACJN010000056">
    <property type="protein sequence ID" value="KAF5381862.1"/>
    <property type="molecule type" value="Genomic_DNA"/>
</dbReference>
<feature type="compositionally biased region" description="Basic and acidic residues" evidence="5">
    <location>
        <begin position="212"/>
        <end position="232"/>
    </location>
</feature>
<evidence type="ECO:0000256" key="3">
    <source>
        <dbReference type="ARBA" id="ARBA00022884"/>
    </source>
</evidence>
<dbReference type="AlphaFoldDB" id="A0A8H5M5U7"/>
<dbReference type="PANTHER" id="PTHR48039">
    <property type="entry name" value="RNA-BINDING MOTIF PROTEIN 14B"/>
    <property type="match status" value="1"/>
</dbReference>
<dbReference type="InterPro" id="IPR000504">
    <property type="entry name" value="RRM_dom"/>
</dbReference>
<dbReference type="SUPFAM" id="SSF54928">
    <property type="entry name" value="RNA-binding domain, RBD"/>
    <property type="match status" value="1"/>
</dbReference>
<organism evidence="7 8">
    <name type="scientific">Collybiopsis confluens</name>
    <dbReference type="NCBI Taxonomy" id="2823264"/>
    <lineage>
        <taxon>Eukaryota</taxon>
        <taxon>Fungi</taxon>
        <taxon>Dikarya</taxon>
        <taxon>Basidiomycota</taxon>
        <taxon>Agaricomycotina</taxon>
        <taxon>Agaricomycetes</taxon>
        <taxon>Agaricomycetidae</taxon>
        <taxon>Agaricales</taxon>
        <taxon>Marasmiineae</taxon>
        <taxon>Omphalotaceae</taxon>
        <taxon>Collybiopsis</taxon>
    </lineage>
</organism>
<sequence length="277" mass="30974">MTVSEDIFLLTDPEGGEGTVTGLTAAPDRDFPRQNGAPNGTITDVKVAFKSDGTSRRFGFVGYKTESEAVKAKEWFDKTFLGSTRISVGVVEGVKNAPKPRPNKRQRVEEEDSSEQVSTKKTKPEPTSTKKDNRMEEFLDVMQTKKGPSWANESQPKASTSAVKLDDTDFMQVEEPVNEEGLSDMEWMRRRMTDKADAEEKVYFQSDDEEDTQKPAEKPSLKKPEEAKDPTKETILQTSRLFLRNLAFSCTDSDLSTLCSRFGELSQVIIFAMVDVG</sequence>
<dbReference type="GO" id="GO:0003729">
    <property type="term" value="F:mRNA binding"/>
    <property type="evidence" value="ECO:0007669"/>
    <property type="project" value="TreeGrafter"/>
</dbReference>
<keyword evidence="8" id="KW-1185">Reference proteome</keyword>
<keyword evidence="3" id="KW-0694">RNA-binding</keyword>
<comment type="subcellular location">
    <subcellularLocation>
        <location evidence="1">Nucleus</location>
    </subcellularLocation>
</comment>
<feature type="compositionally biased region" description="Basic and acidic residues" evidence="5">
    <location>
        <begin position="122"/>
        <end position="135"/>
    </location>
</feature>
<feature type="domain" description="RRM" evidence="6">
    <location>
        <begin position="38"/>
        <end position="86"/>
    </location>
</feature>
<dbReference type="InterPro" id="IPR035979">
    <property type="entry name" value="RBD_domain_sf"/>
</dbReference>
<dbReference type="Proteomes" id="UP000518752">
    <property type="component" value="Unassembled WGS sequence"/>
</dbReference>
<evidence type="ECO:0000259" key="6">
    <source>
        <dbReference type="Pfam" id="PF00076"/>
    </source>
</evidence>